<comment type="caution">
    <text evidence="2">The sequence shown here is derived from an EMBL/GenBank/DDBJ whole genome shotgun (WGS) entry which is preliminary data.</text>
</comment>
<reference evidence="2 3" key="1">
    <citation type="submission" date="2024-04" db="EMBL/GenBank/DDBJ databases">
        <title>Symmetric and asymmetric DNA N6-adenine methylation regulates different biological responses in Mucorales.</title>
        <authorList>
            <consortium name="Lawrence Berkeley National Laboratory"/>
            <person name="Lax C."/>
            <person name="Mondo S.J."/>
            <person name="Osorio-Concepcion M."/>
            <person name="Muszewska A."/>
            <person name="Corrochano-Luque M."/>
            <person name="Gutierrez G."/>
            <person name="Riley R."/>
            <person name="Lipzen A."/>
            <person name="Guo J."/>
            <person name="Hundley H."/>
            <person name="Amirebrahimi M."/>
            <person name="Ng V."/>
            <person name="Lorenzo-Gutierrez D."/>
            <person name="Binder U."/>
            <person name="Yang J."/>
            <person name="Song Y."/>
            <person name="Canovas D."/>
            <person name="Navarro E."/>
            <person name="Freitag M."/>
            <person name="Gabaldon T."/>
            <person name="Grigoriev I.V."/>
            <person name="Corrochano L.M."/>
            <person name="Nicolas F.E."/>
            <person name="Garre V."/>
        </authorList>
    </citation>
    <scope>NUCLEOTIDE SEQUENCE [LARGE SCALE GENOMIC DNA]</scope>
    <source>
        <strain evidence="2 3">L51</strain>
    </source>
</reference>
<evidence type="ECO:0000256" key="1">
    <source>
        <dbReference type="SAM" id="Phobius"/>
    </source>
</evidence>
<sequence length="88" mass="9726">MLTLMLALMLALILELLFVLLLGPSLFLFGCRKWVLVFQSPQNRRSDAWPVIGDTTRETIVTAAIGNAAICCLNFKLSDGSQEHCAMI</sequence>
<name>A0ABR3B5R8_PHYBL</name>
<feature type="transmembrane region" description="Helical" evidence="1">
    <location>
        <begin position="6"/>
        <end position="29"/>
    </location>
</feature>
<dbReference type="EMBL" id="JBCLYO010000006">
    <property type="protein sequence ID" value="KAL0087774.1"/>
    <property type="molecule type" value="Genomic_DNA"/>
</dbReference>
<evidence type="ECO:0000313" key="3">
    <source>
        <dbReference type="Proteomes" id="UP001448207"/>
    </source>
</evidence>
<protein>
    <recommendedName>
        <fullName evidence="4">Secreted protein</fullName>
    </recommendedName>
</protein>
<organism evidence="2 3">
    <name type="scientific">Phycomyces blakesleeanus</name>
    <dbReference type="NCBI Taxonomy" id="4837"/>
    <lineage>
        <taxon>Eukaryota</taxon>
        <taxon>Fungi</taxon>
        <taxon>Fungi incertae sedis</taxon>
        <taxon>Mucoromycota</taxon>
        <taxon>Mucoromycotina</taxon>
        <taxon>Mucoromycetes</taxon>
        <taxon>Mucorales</taxon>
        <taxon>Phycomycetaceae</taxon>
        <taxon>Phycomyces</taxon>
    </lineage>
</organism>
<gene>
    <name evidence="2" type="ORF">J3Q64DRAFT_1460862</name>
</gene>
<keyword evidence="1" id="KW-1133">Transmembrane helix</keyword>
<accession>A0ABR3B5R8</accession>
<evidence type="ECO:0008006" key="4">
    <source>
        <dbReference type="Google" id="ProtNLM"/>
    </source>
</evidence>
<keyword evidence="1" id="KW-0472">Membrane</keyword>
<proteinExistence type="predicted"/>
<keyword evidence="1" id="KW-0812">Transmembrane</keyword>
<dbReference type="Proteomes" id="UP001448207">
    <property type="component" value="Unassembled WGS sequence"/>
</dbReference>
<evidence type="ECO:0000313" key="2">
    <source>
        <dbReference type="EMBL" id="KAL0087774.1"/>
    </source>
</evidence>
<keyword evidence="3" id="KW-1185">Reference proteome</keyword>